<organism evidence="1 2">
    <name type="scientific">Smittium megazygosporum</name>
    <dbReference type="NCBI Taxonomy" id="133381"/>
    <lineage>
        <taxon>Eukaryota</taxon>
        <taxon>Fungi</taxon>
        <taxon>Fungi incertae sedis</taxon>
        <taxon>Zoopagomycota</taxon>
        <taxon>Kickxellomycotina</taxon>
        <taxon>Harpellomycetes</taxon>
        <taxon>Harpellales</taxon>
        <taxon>Legeriomycetaceae</taxon>
        <taxon>Smittium</taxon>
    </lineage>
</organism>
<name>A0A2T9Y1U6_9FUNG</name>
<reference evidence="1 2" key="1">
    <citation type="journal article" date="2018" name="MBio">
        <title>Comparative Genomics Reveals the Core Gene Toolbox for the Fungus-Insect Symbiosis.</title>
        <authorList>
            <person name="Wang Y."/>
            <person name="Stata M."/>
            <person name="Wang W."/>
            <person name="Stajich J.E."/>
            <person name="White M.M."/>
            <person name="Moncalvo J.M."/>
        </authorList>
    </citation>
    <scope>NUCLEOTIDE SEQUENCE [LARGE SCALE GENOMIC DNA]</scope>
    <source>
        <strain evidence="1 2">SC-DP-2</strain>
    </source>
</reference>
<evidence type="ECO:0000313" key="1">
    <source>
        <dbReference type="EMBL" id="PVU86305.1"/>
    </source>
</evidence>
<sequence>MNGIVDVSTTFYFNYDGYLNESGIYENVLFDLYDPTKLQAFDPLNFERYAKERAT</sequence>
<keyword evidence="2" id="KW-1185">Reference proteome</keyword>
<protein>
    <submittedName>
        <fullName evidence="1">Uncharacterized protein</fullName>
    </submittedName>
</protein>
<comment type="caution">
    <text evidence="1">The sequence shown here is derived from an EMBL/GenBank/DDBJ whole genome shotgun (WGS) entry which is preliminary data.</text>
</comment>
<dbReference type="Proteomes" id="UP000245609">
    <property type="component" value="Unassembled WGS sequence"/>
</dbReference>
<dbReference type="AlphaFoldDB" id="A0A2T9Y1U6"/>
<proteinExistence type="predicted"/>
<gene>
    <name evidence="1" type="ORF">BB560_006773</name>
</gene>
<dbReference type="EMBL" id="MBFS01003506">
    <property type="protein sequence ID" value="PVU86305.1"/>
    <property type="molecule type" value="Genomic_DNA"/>
</dbReference>
<evidence type="ECO:0000313" key="2">
    <source>
        <dbReference type="Proteomes" id="UP000245609"/>
    </source>
</evidence>
<accession>A0A2T9Y1U6</accession>